<evidence type="ECO:0000313" key="1">
    <source>
        <dbReference type="EMBL" id="MDR7273028.1"/>
    </source>
</evidence>
<dbReference type="EMBL" id="JAVDXU010000007">
    <property type="protein sequence ID" value="MDR7273028.1"/>
    <property type="molecule type" value="Genomic_DNA"/>
</dbReference>
<accession>A0ABU1YWF3</accession>
<reference evidence="1 2" key="1">
    <citation type="submission" date="2023-07" db="EMBL/GenBank/DDBJ databases">
        <title>Sorghum-associated microbial communities from plants grown in Nebraska, USA.</title>
        <authorList>
            <person name="Schachtman D."/>
        </authorList>
    </citation>
    <scope>NUCLEOTIDE SEQUENCE [LARGE SCALE GENOMIC DNA]</scope>
    <source>
        <strain evidence="1 2">BE314</strain>
    </source>
</reference>
<keyword evidence="2" id="KW-1185">Reference proteome</keyword>
<evidence type="ECO:0000313" key="2">
    <source>
        <dbReference type="Proteomes" id="UP001180453"/>
    </source>
</evidence>
<comment type="caution">
    <text evidence="1">The sequence shown here is derived from an EMBL/GenBank/DDBJ whole genome shotgun (WGS) entry which is preliminary data.</text>
</comment>
<gene>
    <name evidence="1" type="ORF">J2X20_005713</name>
</gene>
<dbReference type="RefSeq" id="WP_310272964.1">
    <property type="nucleotide sequence ID" value="NZ_JAVDXU010000007.1"/>
</dbReference>
<dbReference type="Proteomes" id="UP001180453">
    <property type="component" value="Unassembled WGS sequence"/>
</dbReference>
<sequence>MPKTSLREVLEAIASKEPGISNEKDAVALLDLHLGLVQECQHTDAPAKLIKVRDGARKALQTTFQVRTESMLARSHADPLEKALAPLERLIERTQTEEKPEQARFDKRWDQLGERVGKLLVDIEKSKFGGSPGKPMEDALQALQRDAKAVIALKAELDFTQANKMLDQVEKDLLAFDKAFVPINDKAKDEYLEIKAKLQATMAKMDPAVAADKFGSPPHPHFDVAVDFYVKMRALMDKGEQDNDYLVAKRGAKGINDAFSRQLRDSFASLKTDWQKSSGPAQKLIDGIAAGAFPGADGKALKTAMSQATEAMKQVESSYECAAAGALMAALDKAVAAVRITVAQGLIKAGTKTPKEARSKVVAMLKHDPEAMKALADEPGGKEWLDAMVGGLGGKAKDADSKAFVNAAITARFGPELQGKVLTTKYLPRLYKVLGMVPASHTLSNDMLATINRTRTKLETSGDYQAGHINLKAPRTGIGDAMVSFGAWVLPEKLIGKQLPGGVSQFDQLTLHEVGHAVDDKKKFMDGKTGAVSFGGWQKHKIEEVAQVLGDALGFFDAFAELGKPFLKAYLTAVLQKKKAQEDGTVTAALPNGAKPDWKKLAKHAAVDHAENIRLKSDSKGLWDRGDSGAAKYAIGGSVFQQSYGHEWVSYALSARSAKVTDYQFRADGEWYAEAYAAFFLGKLKESHPLHAILTKDKQSTEAAKRAAR</sequence>
<organism evidence="1 2">
    <name type="scientific">Roseateles saccharophilus</name>
    <name type="common">Pseudomonas saccharophila</name>
    <dbReference type="NCBI Taxonomy" id="304"/>
    <lineage>
        <taxon>Bacteria</taxon>
        <taxon>Pseudomonadati</taxon>
        <taxon>Pseudomonadota</taxon>
        <taxon>Betaproteobacteria</taxon>
        <taxon>Burkholderiales</taxon>
        <taxon>Sphaerotilaceae</taxon>
        <taxon>Roseateles</taxon>
    </lineage>
</organism>
<protein>
    <submittedName>
        <fullName evidence="1">Uncharacterized protein</fullName>
    </submittedName>
</protein>
<name>A0ABU1YWF3_ROSSA</name>
<proteinExistence type="predicted"/>